<dbReference type="InterPro" id="IPR036188">
    <property type="entry name" value="FAD/NAD-bd_sf"/>
</dbReference>
<gene>
    <name evidence="3" type="ORF">FHS39_003984</name>
</gene>
<reference evidence="3 4" key="1">
    <citation type="submission" date="2020-08" db="EMBL/GenBank/DDBJ databases">
        <title>Genomic Encyclopedia of Type Strains, Phase III (KMG-III): the genomes of soil and plant-associated and newly described type strains.</title>
        <authorList>
            <person name="Whitman W."/>
        </authorList>
    </citation>
    <scope>NUCLEOTIDE SEQUENCE [LARGE SCALE GENOMIC DNA]</scope>
    <source>
        <strain evidence="3 4">CECT 3266</strain>
    </source>
</reference>
<evidence type="ECO:0000256" key="1">
    <source>
        <dbReference type="ARBA" id="ARBA00023002"/>
    </source>
</evidence>
<name>A0A7W7PM38_9ACTN</name>
<accession>A0A7W7PM38</accession>
<proteinExistence type="inferred from homology"/>
<comment type="similarity">
    <text evidence="2">Belongs to the flavin-dependent halogenase family. Bacterial tryptophan halogenase subfamily.</text>
</comment>
<organism evidence="3 4">
    <name type="scientific">Streptomyces olivoverticillatus</name>
    <dbReference type="NCBI Taxonomy" id="66427"/>
    <lineage>
        <taxon>Bacteria</taxon>
        <taxon>Bacillati</taxon>
        <taxon>Actinomycetota</taxon>
        <taxon>Actinomycetes</taxon>
        <taxon>Kitasatosporales</taxon>
        <taxon>Streptomycetaceae</taxon>
        <taxon>Streptomyces</taxon>
    </lineage>
</organism>
<dbReference type="EMBL" id="JACHJH010000006">
    <property type="protein sequence ID" value="MBB4894917.1"/>
    <property type="molecule type" value="Genomic_DNA"/>
</dbReference>
<sequence>MASGTDISRAEAEAAPRPWRQAVVLGGGYAGLLTARVLAETFERVTVIERDRAPRPGEPRPGVPQARHPHGMLARGGQLLEILFPGLREELSARQAPVFDFGTAYRSLLPTGWAPSAHLDIPLQSCGRDTLEECLRRRVTALPQVETLDGFRADGLALDRAAGRVRAVIGRRLAPGATPENLTLPADLVVDATGRSSPLSRWLEAAGYPRARRLAVASPFAYSSRLYEIPDSARDHDWLCSVEVPFLPAVPRGGGILAIDGGRWIICLITRDDDLPPADDTGFLEYATGLRNPHFAECVAEGTPLSRTYRHTNPGNHWTLFHKMPAWPDGLTVLGDALCTLNPLYGQGMTVAAEQAVLLGTMLGERAAAGKPAGPVARPFQRRAARLLRLPWTFSTTADLAADPSRALSVGRRLAHRYLTGLLAVLPEDPAAYRRFARVQHMLDGPAALAHPSVLLSVLRHRAR</sequence>
<keyword evidence="4" id="KW-1185">Reference proteome</keyword>
<keyword evidence="1" id="KW-0560">Oxidoreductase</keyword>
<comment type="caution">
    <text evidence="3">The sequence shown here is derived from an EMBL/GenBank/DDBJ whole genome shotgun (WGS) entry which is preliminary data.</text>
</comment>
<dbReference type="PANTHER" id="PTHR43747">
    <property type="entry name" value="FAD-BINDING PROTEIN"/>
    <property type="match status" value="1"/>
</dbReference>
<evidence type="ECO:0000313" key="4">
    <source>
        <dbReference type="Proteomes" id="UP000556084"/>
    </source>
</evidence>
<dbReference type="GO" id="GO:0016491">
    <property type="term" value="F:oxidoreductase activity"/>
    <property type="evidence" value="ECO:0007669"/>
    <property type="project" value="UniProtKB-KW"/>
</dbReference>
<evidence type="ECO:0000256" key="2">
    <source>
        <dbReference type="ARBA" id="ARBA00038396"/>
    </source>
</evidence>
<dbReference type="AlphaFoldDB" id="A0A7W7PM38"/>
<dbReference type="PANTHER" id="PTHR43747:SF5">
    <property type="entry name" value="FAD-BINDING DOMAIN-CONTAINING PROTEIN"/>
    <property type="match status" value="1"/>
</dbReference>
<evidence type="ECO:0000313" key="3">
    <source>
        <dbReference type="EMBL" id="MBB4894917.1"/>
    </source>
</evidence>
<dbReference type="Gene3D" id="3.50.50.60">
    <property type="entry name" value="FAD/NAD(P)-binding domain"/>
    <property type="match status" value="1"/>
</dbReference>
<protein>
    <submittedName>
        <fullName evidence="3">2-polyprenyl-6-methoxyphenol hydroxylase-like FAD-dependent oxidoreductase</fullName>
    </submittedName>
</protein>
<dbReference type="SUPFAM" id="SSF51905">
    <property type="entry name" value="FAD/NAD(P)-binding domain"/>
    <property type="match status" value="1"/>
</dbReference>
<dbReference type="InterPro" id="IPR050816">
    <property type="entry name" value="Flavin-dep_Halogenase_NPB"/>
</dbReference>
<dbReference type="RefSeq" id="WP_184350690.1">
    <property type="nucleotide sequence ID" value="NZ_JACHJH010000006.1"/>
</dbReference>
<dbReference type="Proteomes" id="UP000556084">
    <property type="component" value="Unassembled WGS sequence"/>
</dbReference>